<reference evidence="4" key="1">
    <citation type="submission" date="2022-05" db="EMBL/GenBank/DDBJ databases">
        <authorList>
            <person name="Jo J.-H."/>
            <person name="Im W.-T."/>
        </authorList>
    </citation>
    <scope>NUCLEOTIDE SEQUENCE</scope>
    <source>
        <strain evidence="4">SE220</strain>
    </source>
</reference>
<dbReference type="EMBL" id="JAMGBE010000002">
    <property type="protein sequence ID" value="MCL6729911.1"/>
    <property type="molecule type" value="Genomic_DNA"/>
</dbReference>
<dbReference type="Gene3D" id="2.70.70.10">
    <property type="entry name" value="Glucose Permease (Domain IIA)"/>
    <property type="match status" value="1"/>
</dbReference>
<dbReference type="PANTHER" id="PTHR21666">
    <property type="entry name" value="PEPTIDASE-RELATED"/>
    <property type="match status" value="1"/>
</dbReference>
<gene>
    <name evidence="4" type="ORF">LZ538_07555</name>
</gene>
<dbReference type="Pfam" id="PF01551">
    <property type="entry name" value="Peptidase_M23"/>
    <property type="match status" value="1"/>
</dbReference>
<evidence type="ECO:0000313" key="4">
    <source>
        <dbReference type="EMBL" id="MCL6729911.1"/>
    </source>
</evidence>
<evidence type="ECO:0000259" key="3">
    <source>
        <dbReference type="Pfam" id="PF01551"/>
    </source>
</evidence>
<organism evidence="4 5">
    <name type="scientific">Sphingomonas hankyongi</name>
    <dbReference type="NCBI Taxonomy" id="2908209"/>
    <lineage>
        <taxon>Bacteria</taxon>
        <taxon>Pseudomonadati</taxon>
        <taxon>Pseudomonadota</taxon>
        <taxon>Alphaproteobacteria</taxon>
        <taxon>Sphingomonadales</taxon>
        <taxon>Sphingomonadaceae</taxon>
        <taxon>Sphingomonas</taxon>
    </lineage>
</organism>
<dbReference type="InterPro" id="IPR011055">
    <property type="entry name" value="Dup_hybrid_motif"/>
</dbReference>
<dbReference type="RefSeq" id="WP_249831376.1">
    <property type="nucleotide sequence ID" value="NZ_JAMGBE010000002.1"/>
</dbReference>
<dbReference type="PANTHER" id="PTHR21666:SF270">
    <property type="entry name" value="MUREIN HYDROLASE ACTIVATOR ENVC"/>
    <property type="match status" value="1"/>
</dbReference>
<dbReference type="InterPro" id="IPR016047">
    <property type="entry name" value="M23ase_b-sheet_dom"/>
</dbReference>
<name>A0ABT0S2F4_9SPHN</name>
<keyword evidence="2" id="KW-0732">Signal</keyword>
<proteinExistence type="predicted"/>
<feature type="chain" id="PRO_5047096541" evidence="2">
    <location>
        <begin position="20"/>
        <end position="393"/>
    </location>
</feature>
<feature type="signal peptide" evidence="2">
    <location>
        <begin position="1"/>
        <end position="19"/>
    </location>
</feature>
<accession>A0ABT0S2F4</accession>
<sequence>MRHLYLLLIVAPVSLAASAPVVPPGETLDRTLDRAEKEQAQAEARAAQLESSAKSARGEAAQLRAKQASAAEGLAAAEARLTAADARLRLLSANIESRKGRLAKEQMPVSSLLGGLALMAGKPPLLAAADPRSGDELVKLRILLDSTVPVIRARTAALSQELRRGEQLEQAAREARGELARSREQLGERRQQFAELEQRALRLAAGAEGQALIAGDVALAAGEDIQALQTSQGSRAAANALAASLAALGSAPPRPAAGEGAKPHLPFAYRLPVEAPLVEGMGSVSAAGIRARGITMNTPRGVPVAAPASGVVQFVGPFRDHDGILIIDHGKGWMTLLLNVSSSLRKGDKVALGQDVGRTIGPLGVELSQNGHRYSPALIAGSSQSLSKGGKAG</sequence>
<feature type="coiled-coil region" evidence="1">
    <location>
        <begin position="25"/>
        <end position="94"/>
    </location>
</feature>
<dbReference type="Proteomes" id="UP001165342">
    <property type="component" value="Unassembled WGS sequence"/>
</dbReference>
<dbReference type="SUPFAM" id="SSF57997">
    <property type="entry name" value="Tropomyosin"/>
    <property type="match status" value="1"/>
</dbReference>
<dbReference type="SUPFAM" id="SSF51261">
    <property type="entry name" value="Duplicated hybrid motif"/>
    <property type="match status" value="1"/>
</dbReference>
<feature type="domain" description="M23ase beta-sheet core" evidence="3">
    <location>
        <begin position="292"/>
        <end position="359"/>
    </location>
</feature>
<evidence type="ECO:0000256" key="2">
    <source>
        <dbReference type="SAM" id="SignalP"/>
    </source>
</evidence>
<keyword evidence="1" id="KW-0175">Coiled coil</keyword>
<protein>
    <submittedName>
        <fullName evidence="4">Peptidoglycan DD-metalloendopeptidase family protein</fullName>
    </submittedName>
</protein>
<evidence type="ECO:0000313" key="5">
    <source>
        <dbReference type="Proteomes" id="UP001165342"/>
    </source>
</evidence>
<dbReference type="CDD" id="cd12797">
    <property type="entry name" value="M23_peptidase"/>
    <property type="match status" value="1"/>
</dbReference>
<evidence type="ECO:0000256" key="1">
    <source>
        <dbReference type="SAM" id="Coils"/>
    </source>
</evidence>
<dbReference type="InterPro" id="IPR050570">
    <property type="entry name" value="Cell_wall_metabolism_enzyme"/>
</dbReference>
<comment type="caution">
    <text evidence="4">The sequence shown here is derived from an EMBL/GenBank/DDBJ whole genome shotgun (WGS) entry which is preliminary data.</text>
</comment>
<feature type="coiled-coil region" evidence="1">
    <location>
        <begin position="158"/>
        <end position="199"/>
    </location>
</feature>
<keyword evidence="5" id="KW-1185">Reference proteome</keyword>